<dbReference type="InterPro" id="IPR029016">
    <property type="entry name" value="GAF-like_dom_sf"/>
</dbReference>
<dbReference type="PANTHER" id="PTHR30136:SF35">
    <property type="entry name" value="HTH-TYPE TRANSCRIPTIONAL REGULATOR RV1719"/>
    <property type="match status" value="1"/>
</dbReference>
<dbReference type="SUPFAM" id="SSF46785">
    <property type="entry name" value="Winged helix' DNA-binding domain"/>
    <property type="match status" value="1"/>
</dbReference>
<dbReference type="EMBL" id="JAUTWS010000017">
    <property type="protein sequence ID" value="MDO9710417.1"/>
    <property type="molecule type" value="Genomic_DNA"/>
</dbReference>
<gene>
    <name evidence="6" type="ORF">Q7A36_18835</name>
</gene>
<keyword evidence="1" id="KW-0805">Transcription regulation</keyword>
<proteinExistence type="predicted"/>
<dbReference type="Pfam" id="PF01614">
    <property type="entry name" value="IclR_C"/>
    <property type="match status" value="1"/>
</dbReference>
<feature type="domain" description="HTH iclR-type" evidence="4">
    <location>
        <begin position="16"/>
        <end position="78"/>
    </location>
</feature>
<dbReference type="RefSeq" id="WP_305105279.1">
    <property type="nucleotide sequence ID" value="NZ_JAUTWS010000017.1"/>
</dbReference>
<dbReference type="PROSITE" id="PS51077">
    <property type="entry name" value="HTH_ICLR"/>
    <property type="match status" value="1"/>
</dbReference>
<accession>A0ABT9E2N2</accession>
<keyword evidence="3" id="KW-0804">Transcription</keyword>
<dbReference type="Gene3D" id="3.30.450.40">
    <property type="match status" value="1"/>
</dbReference>
<dbReference type="Gene3D" id="1.10.10.10">
    <property type="entry name" value="Winged helix-like DNA-binding domain superfamily/Winged helix DNA-binding domain"/>
    <property type="match status" value="1"/>
</dbReference>
<dbReference type="InterPro" id="IPR014757">
    <property type="entry name" value="Tscrpt_reg_IclR_C"/>
</dbReference>
<name>A0ABT9E2N2_9PROT</name>
<sequence>MPEASDPTPARGPSGMQLIARAAAILRALEGQGAGLSLGQIAKATGLPRPTVQRIADALKAEGLAAVDPVHGGLRLGPVLARLGASVRSDLASFARPGLERLAWSVRETVALTVLQDAKAVVLALIHAPGRDIVLSSQVGAAWSIHCTAEGKALLAGLPEARLRQLLPDPLPRRTARTETRLPVLLAEIAEVARSGIARDQEGTADGICALAAGIADLAGLRYAISVIVPAARFATAEPMLRDALLGCRDAITAATGVAGTTARQGNGLNGPLFAD</sequence>
<dbReference type="SMART" id="SM00346">
    <property type="entry name" value="HTH_ICLR"/>
    <property type="match status" value="1"/>
</dbReference>
<dbReference type="Pfam" id="PF09339">
    <property type="entry name" value="HTH_IclR"/>
    <property type="match status" value="1"/>
</dbReference>
<keyword evidence="7" id="KW-1185">Reference proteome</keyword>
<dbReference type="InterPro" id="IPR036388">
    <property type="entry name" value="WH-like_DNA-bd_sf"/>
</dbReference>
<dbReference type="InterPro" id="IPR036390">
    <property type="entry name" value="WH_DNA-bd_sf"/>
</dbReference>
<keyword evidence="2" id="KW-0238">DNA-binding</keyword>
<dbReference type="PROSITE" id="PS51078">
    <property type="entry name" value="ICLR_ED"/>
    <property type="match status" value="1"/>
</dbReference>
<protein>
    <submittedName>
        <fullName evidence="6">IclR family transcriptional regulator</fullName>
    </submittedName>
</protein>
<evidence type="ECO:0000313" key="7">
    <source>
        <dbReference type="Proteomes" id="UP001243009"/>
    </source>
</evidence>
<organism evidence="6 7">
    <name type="scientific">Paracraurococcus lichenis</name>
    <dbReference type="NCBI Taxonomy" id="3064888"/>
    <lineage>
        <taxon>Bacteria</taxon>
        <taxon>Pseudomonadati</taxon>
        <taxon>Pseudomonadota</taxon>
        <taxon>Alphaproteobacteria</taxon>
        <taxon>Acetobacterales</taxon>
        <taxon>Roseomonadaceae</taxon>
        <taxon>Paracraurococcus</taxon>
    </lineage>
</organism>
<dbReference type="Proteomes" id="UP001243009">
    <property type="component" value="Unassembled WGS sequence"/>
</dbReference>
<dbReference type="PANTHER" id="PTHR30136">
    <property type="entry name" value="HELIX-TURN-HELIX TRANSCRIPTIONAL REGULATOR, ICLR FAMILY"/>
    <property type="match status" value="1"/>
</dbReference>
<evidence type="ECO:0000256" key="3">
    <source>
        <dbReference type="ARBA" id="ARBA00023163"/>
    </source>
</evidence>
<comment type="caution">
    <text evidence="6">The sequence shown here is derived from an EMBL/GenBank/DDBJ whole genome shotgun (WGS) entry which is preliminary data.</text>
</comment>
<dbReference type="SUPFAM" id="SSF55781">
    <property type="entry name" value="GAF domain-like"/>
    <property type="match status" value="1"/>
</dbReference>
<dbReference type="InterPro" id="IPR005471">
    <property type="entry name" value="Tscrpt_reg_IclR_N"/>
</dbReference>
<evidence type="ECO:0000256" key="1">
    <source>
        <dbReference type="ARBA" id="ARBA00023015"/>
    </source>
</evidence>
<feature type="domain" description="IclR-ED" evidence="5">
    <location>
        <begin position="79"/>
        <end position="261"/>
    </location>
</feature>
<reference evidence="6 7" key="1">
    <citation type="submission" date="2023-08" db="EMBL/GenBank/DDBJ databases">
        <title>The draft genome sequence of Paracraurococcus sp. LOR1-02.</title>
        <authorList>
            <person name="Kingkaew E."/>
            <person name="Tanasupawat S."/>
        </authorList>
    </citation>
    <scope>NUCLEOTIDE SEQUENCE [LARGE SCALE GENOMIC DNA]</scope>
    <source>
        <strain evidence="6 7">LOR1-02</strain>
    </source>
</reference>
<evidence type="ECO:0000256" key="2">
    <source>
        <dbReference type="ARBA" id="ARBA00023125"/>
    </source>
</evidence>
<evidence type="ECO:0000259" key="4">
    <source>
        <dbReference type="PROSITE" id="PS51077"/>
    </source>
</evidence>
<evidence type="ECO:0000259" key="5">
    <source>
        <dbReference type="PROSITE" id="PS51078"/>
    </source>
</evidence>
<evidence type="ECO:0000313" key="6">
    <source>
        <dbReference type="EMBL" id="MDO9710417.1"/>
    </source>
</evidence>
<dbReference type="InterPro" id="IPR050707">
    <property type="entry name" value="HTH_MetabolicPath_Reg"/>
</dbReference>